<dbReference type="InterPro" id="IPR044668">
    <property type="entry name" value="PuuD-like"/>
</dbReference>
<accession>A0A1J4N4C0</accession>
<evidence type="ECO:0000313" key="1">
    <source>
        <dbReference type="EMBL" id="OIJ26398.1"/>
    </source>
</evidence>
<dbReference type="Pfam" id="PF07722">
    <property type="entry name" value="Peptidase_C26"/>
    <property type="match status" value="1"/>
</dbReference>
<dbReference type="EMBL" id="JZDQ02000016">
    <property type="protein sequence ID" value="OIJ26398.1"/>
    <property type="molecule type" value="Genomic_DNA"/>
</dbReference>
<proteinExistence type="predicted"/>
<dbReference type="GO" id="GO:0006598">
    <property type="term" value="P:polyamine catabolic process"/>
    <property type="evidence" value="ECO:0007669"/>
    <property type="project" value="TreeGrafter"/>
</dbReference>
<keyword evidence="2" id="KW-1185">Reference proteome</keyword>
<reference evidence="1" key="1">
    <citation type="submission" date="2016-10" db="EMBL/GenBank/DDBJ databases">
        <title>Draft Genome Sequence of Nocardioides luteus Strain BAFB, an Alkane-Degrading Bacterium Isolated from JP-7 Polluted Soil.</title>
        <authorList>
            <person name="Brown L."/>
            <person name="Ruiz O.N."/>
            <person name="Gunasekera T."/>
        </authorList>
    </citation>
    <scope>NUCLEOTIDE SEQUENCE [LARGE SCALE GENOMIC DNA]</scope>
    <source>
        <strain evidence="1">BAFB</strain>
    </source>
</reference>
<gene>
    <name evidence="1" type="ORF">UG56_013010</name>
</gene>
<name>A0A1J4N4C0_9ACTN</name>
<dbReference type="PANTHER" id="PTHR43235:SF1">
    <property type="entry name" value="GLUTAMINE AMIDOTRANSFERASE PB2B2.05-RELATED"/>
    <property type="match status" value="1"/>
</dbReference>
<dbReference type="Proteomes" id="UP000033772">
    <property type="component" value="Unassembled WGS sequence"/>
</dbReference>
<dbReference type="InterPro" id="IPR029062">
    <property type="entry name" value="Class_I_gatase-like"/>
</dbReference>
<dbReference type="STRING" id="1844.UG56_013010"/>
<dbReference type="GO" id="GO:0005829">
    <property type="term" value="C:cytosol"/>
    <property type="evidence" value="ECO:0007669"/>
    <property type="project" value="TreeGrafter"/>
</dbReference>
<dbReference type="OrthoDB" id="9813383at2"/>
<dbReference type="GO" id="GO:0033969">
    <property type="term" value="F:gamma-glutamyl-gamma-aminobutyrate hydrolase activity"/>
    <property type="evidence" value="ECO:0007669"/>
    <property type="project" value="TreeGrafter"/>
</dbReference>
<dbReference type="InterPro" id="IPR011697">
    <property type="entry name" value="Peptidase_C26"/>
</dbReference>
<dbReference type="PANTHER" id="PTHR43235">
    <property type="entry name" value="GLUTAMINE AMIDOTRANSFERASE PB2B2.05-RELATED"/>
    <property type="match status" value="1"/>
</dbReference>
<sequence>MSAGEKTGVMRPLIGITGRRFQLSVLNGADPRYGDRCIDTSMSDFATRIAEAGGLPVHLSYDTDTEAVSAWLSGVVITGGQDVHPAFWGGDTSVVRDVDPRTNPMVHDTERDAYEIALVRAAIERGIPVLGVCRGMQVLNVALGGTLVPHLADGPVSHLSAEIAPTDGTVDHVVSFAQGTIAAGLFGTETITNSWHHQAVDRCGAGVVVTGRTDDGVVESIEVPGRPVLGVQWHPEWMKSNDPALTWVVEQAVWRLAQHEPVTQEQRSPQ</sequence>
<evidence type="ECO:0000313" key="2">
    <source>
        <dbReference type="Proteomes" id="UP000033772"/>
    </source>
</evidence>
<dbReference type="CDD" id="cd01745">
    <property type="entry name" value="GATase1_2"/>
    <property type="match status" value="1"/>
</dbReference>
<organism evidence="1 2">
    <name type="scientific">Nocardioides luteus</name>
    <dbReference type="NCBI Taxonomy" id="1844"/>
    <lineage>
        <taxon>Bacteria</taxon>
        <taxon>Bacillati</taxon>
        <taxon>Actinomycetota</taxon>
        <taxon>Actinomycetes</taxon>
        <taxon>Propionibacteriales</taxon>
        <taxon>Nocardioidaceae</taxon>
        <taxon>Nocardioides</taxon>
    </lineage>
</organism>
<keyword evidence="1" id="KW-0378">Hydrolase</keyword>
<dbReference type="PROSITE" id="PS51273">
    <property type="entry name" value="GATASE_TYPE_1"/>
    <property type="match status" value="1"/>
</dbReference>
<dbReference type="RefSeq" id="WP_045550518.1">
    <property type="nucleotide sequence ID" value="NZ_JZDQ02000016.1"/>
</dbReference>
<dbReference type="Gene3D" id="3.40.50.880">
    <property type="match status" value="1"/>
</dbReference>
<dbReference type="AlphaFoldDB" id="A0A1J4N4C0"/>
<comment type="caution">
    <text evidence="1">The sequence shown here is derived from an EMBL/GenBank/DDBJ whole genome shotgun (WGS) entry which is preliminary data.</text>
</comment>
<dbReference type="SUPFAM" id="SSF52317">
    <property type="entry name" value="Class I glutamine amidotransferase-like"/>
    <property type="match status" value="1"/>
</dbReference>
<protein>
    <submittedName>
        <fullName evidence="1">Gamma-glutamyl-gamma-aminobutyrate hydrolase</fullName>
    </submittedName>
</protein>